<evidence type="ECO:0000313" key="2">
    <source>
        <dbReference type="EMBL" id="CAI8617597.1"/>
    </source>
</evidence>
<dbReference type="AlphaFoldDB" id="A0AAV1BA02"/>
<proteinExistence type="predicted"/>
<evidence type="ECO:0000256" key="1">
    <source>
        <dbReference type="SAM" id="MobiDB-lite"/>
    </source>
</evidence>
<feature type="compositionally biased region" description="Acidic residues" evidence="1">
    <location>
        <begin position="79"/>
        <end position="88"/>
    </location>
</feature>
<sequence length="98" mass="11237">MNSHYLCVAVDLRRDIVRLVVVDVYAKNRVKMKLEDDEGSVMRLQMEPWIVEGVKPVISREHQINLDPIPPLDNYRGDEIEDIGDAENEPPINNGPNE</sequence>
<reference evidence="2 3" key="1">
    <citation type="submission" date="2023-01" db="EMBL/GenBank/DDBJ databases">
        <authorList>
            <person name="Kreplak J."/>
        </authorList>
    </citation>
    <scope>NUCLEOTIDE SEQUENCE [LARGE SCALE GENOMIC DNA]</scope>
</reference>
<feature type="region of interest" description="Disordered" evidence="1">
    <location>
        <begin position="66"/>
        <end position="98"/>
    </location>
</feature>
<evidence type="ECO:0000313" key="3">
    <source>
        <dbReference type="Proteomes" id="UP001157006"/>
    </source>
</evidence>
<gene>
    <name evidence="2" type="ORF">VFH_VI084280</name>
</gene>
<protein>
    <submittedName>
        <fullName evidence="2">Uncharacterized protein</fullName>
    </submittedName>
</protein>
<feature type="compositionally biased region" description="Low complexity" evidence="1">
    <location>
        <begin position="89"/>
        <end position="98"/>
    </location>
</feature>
<keyword evidence="3" id="KW-1185">Reference proteome</keyword>
<organism evidence="2 3">
    <name type="scientific">Vicia faba</name>
    <name type="common">Broad bean</name>
    <name type="synonym">Faba vulgaris</name>
    <dbReference type="NCBI Taxonomy" id="3906"/>
    <lineage>
        <taxon>Eukaryota</taxon>
        <taxon>Viridiplantae</taxon>
        <taxon>Streptophyta</taxon>
        <taxon>Embryophyta</taxon>
        <taxon>Tracheophyta</taxon>
        <taxon>Spermatophyta</taxon>
        <taxon>Magnoliopsida</taxon>
        <taxon>eudicotyledons</taxon>
        <taxon>Gunneridae</taxon>
        <taxon>Pentapetalae</taxon>
        <taxon>rosids</taxon>
        <taxon>fabids</taxon>
        <taxon>Fabales</taxon>
        <taxon>Fabaceae</taxon>
        <taxon>Papilionoideae</taxon>
        <taxon>50 kb inversion clade</taxon>
        <taxon>NPAAA clade</taxon>
        <taxon>Hologalegina</taxon>
        <taxon>IRL clade</taxon>
        <taxon>Fabeae</taxon>
        <taxon>Vicia</taxon>
    </lineage>
</organism>
<dbReference type="Proteomes" id="UP001157006">
    <property type="component" value="Chromosome 6"/>
</dbReference>
<accession>A0AAV1BA02</accession>
<dbReference type="EMBL" id="OX451741">
    <property type="protein sequence ID" value="CAI8617597.1"/>
    <property type="molecule type" value="Genomic_DNA"/>
</dbReference>
<name>A0AAV1BA02_VICFA</name>